<dbReference type="GO" id="GO:0009451">
    <property type="term" value="P:RNA modification"/>
    <property type="evidence" value="ECO:0007669"/>
    <property type="project" value="InterPro"/>
</dbReference>
<gene>
    <name evidence="1" type="ORF">Sradi_6800700</name>
</gene>
<organism evidence="1">
    <name type="scientific">Sesamum radiatum</name>
    <name type="common">Black benniseed</name>
    <dbReference type="NCBI Taxonomy" id="300843"/>
    <lineage>
        <taxon>Eukaryota</taxon>
        <taxon>Viridiplantae</taxon>
        <taxon>Streptophyta</taxon>
        <taxon>Embryophyta</taxon>
        <taxon>Tracheophyta</taxon>
        <taxon>Spermatophyta</taxon>
        <taxon>Magnoliopsida</taxon>
        <taxon>eudicotyledons</taxon>
        <taxon>Gunneridae</taxon>
        <taxon>Pentapetalae</taxon>
        <taxon>asterids</taxon>
        <taxon>lamiids</taxon>
        <taxon>Lamiales</taxon>
        <taxon>Pedaliaceae</taxon>
        <taxon>Sesamum</taxon>
    </lineage>
</organism>
<dbReference type="PANTHER" id="PTHR47926:SF387">
    <property type="entry name" value="PENTATRICOPEPTIDE REPEAT-CONTAINING PROTEIN"/>
    <property type="match status" value="1"/>
</dbReference>
<reference evidence="1" key="2">
    <citation type="journal article" date="2024" name="Plant">
        <title>Genomic evolution and insights into agronomic trait innovations of Sesamum species.</title>
        <authorList>
            <person name="Miao H."/>
            <person name="Wang L."/>
            <person name="Qu L."/>
            <person name="Liu H."/>
            <person name="Sun Y."/>
            <person name="Le M."/>
            <person name="Wang Q."/>
            <person name="Wei S."/>
            <person name="Zheng Y."/>
            <person name="Lin W."/>
            <person name="Duan Y."/>
            <person name="Cao H."/>
            <person name="Xiong S."/>
            <person name="Wang X."/>
            <person name="Wei L."/>
            <person name="Li C."/>
            <person name="Ma Q."/>
            <person name="Ju M."/>
            <person name="Zhao R."/>
            <person name="Li G."/>
            <person name="Mu C."/>
            <person name="Tian Q."/>
            <person name="Mei H."/>
            <person name="Zhang T."/>
            <person name="Gao T."/>
            <person name="Zhang H."/>
        </authorList>
    </citation>
    <scope>NUCLEOTIDE SEQUENCE</scope>
    <source>
        <strain evidence="1">G02</strain>
    </source>
</reference>
<dbReference type="InterPro" id="IPR046848">
    <property type="entry name" value="E_motif"/>
</dbReference>
<name>A0AAW2JTC5_SESRA</name>
<dbReference type="Pfam" id="PF20431">
    <property type="entry name" value="E_motif"/>
    <property type="match status" value="1"/>
</dbReference>
<protein>
    <submittedName>
        <fullName evidence="1">Pentatricopeptide repeat-containing protein, chloroplastic</fullName>
    </submittedName>
</protein>
<evidence type="ECO:0000313" key="1">
    <source>
        <dbReference type="EMBL" id="KAL0297486.1"/>
    </source>
</evidence>
<dbReference type="InterPro" id="IPR046960">
    <property type="entry name" value="PPR_At4g14850-like_plant"/>
</dbReference>
<dbReference type="GO" id="GO:0003723">
    <property type="term" value="F:RNA binding"/>
    <property type="evidence" value="ECO:0007669"/>
    <property type="project" value="InterPro"/>
</dbReference>
<accession>A0AAW2JTC5</accession>
<dbReference type="EMBL" id="JACGWJ010000032">
    <property type="protein sequence ID" value="KAL0297486.1"/>
    <property type="molecule type" value="Genomic_DNA"/>
</dbReference>
<dbReference type="AlphaFoldDB" id="A0AAW2JTC5"/>
<proteinExistence type="predicted"/>
<comment type="caution">
    <text evidence="1">The sequence shown here is derived from an EMBL/GenBank/DDBJ whole genome shotgun (WGS) entry which is preliminary data.</text>
</comment>
<sequence length="201" mass="23362">MHGNVELGKFAAEKLIVLDPKDSGTYMLLVSLCANKRKWGDVRMARSMMRDNGVKKTPGSSSIELEGVFHDFLVADELHPESEAIYRVLGRFCCYHSWMIIQHILARLIHFCETCLELEDQTRHLRRETVSIRSNIQKRVFLISSILRGQIQDLPKGARNERGLNKDLLTVVHFTQTSTRKQNLQMRKNWMCLRFCGRKRC</sequence>
<reference evidence="1" key="1">
    <citation type="submission" date="2020-06" db="EMBL/GenBank/DDBJ databases">
        <authorList>
            <person name="Li T."/>
            <person name="Hu X."/>
            <person name="Zhang T."/>
            <person name="Song X."/>
            <person name="Zhang H."/>
            <person name="Dai N."/>
            <person name="Sheng W."/>
            <person name="Hou X."/>
            <person name="Wei L."/>
        </authorList>
    </citation>
    <scope>NUCLEOTIDE SEQUENCE</scope>
    <source>
        <strain evidence="1">G02</strain>
        <tissue evidence="1">Leaf</tissue>
    </source>
</reference>
<dbReference type="PANTHER" id="PTHR47926">
    <property type="entry name" value="PENTATRICOPEPTIDE REPEAT-CONTAINING PROTEIN"/>
    <property type="match status" value="1"/>
</dbReference>